<proteinExistence type="predicted"/>
<keyword evidence="2" id="KW-1185">Reference proteome</keyword>
<sequence>MAEETGIDSAGFLCSRSLTLLYPFSRATVENGTVTFQGLSGYTLSLLHQSMGFHTAETLSSNVKEADLAIGPVTPTEDRFSVAEPLPHYFETTAGHAAGRLVSFRTNVSGHIGGFDTQIWLIIAALVVFLSCGLSLRGQPKSFSAFKGRLYDRIFEMLGNLVLEASPRTTMDPHIRIVIAFWWLMLIVLMNTFTGHMKASMTVQEELPRLDSVQDVVDHPDVTPVIIRGSTFEEVFQESTRRDHQLLLRRARQAQSVLPPRQIFTKSVFDDVLAGRKVIFLDTMLFHYWVGRFYERLPHGEFYLAREAVLYPAMCMWLNRNVDPQLARVIHIRTRWIAESGLTQRWKYLLVERSQRKSGGLSDSQGQPLSIASSLQLQDVAAVMQLLVAGFCVALITFLAELVVSSRCSPRSPGVPGR</sequence>
<accession>A0AC60Q9G7</accession>
<dbReference type="Proteomes" id="UP000805193">
    <property type="component" value="Unassembled WGS sequence"/>
</dbReference>
<organism evidence="1 2">
    <name type="scientific">Ixodes persulcatus</name>
    <name type="common">Taiga tick</name>
    <dbReference type="NCBI Taxonomy" id="34615"/>
    <lineage>
        <taxon>Eukaryota</taxon>
        <taxon>Metazoa</taxon>
        <taxon>Ecdysozoa</taxon>
        <taxon>Arthropoda</taxon>
        <taxon>Chelicerata</taxon>
        <taxon>Arachnida</taxon>
        <taxon>Acari</taxon>
        <taxon>Parasitiformes</taxon>
        <taxon>Ixodida</taxon>
        <taxon>Ixodoidea</taxon>
        <taxon>Ixodidae</taxon>
        <taxon>Ixodinae</taxon>
        <taxon>Ixodes</taxon>
    </lineage>
</organism>
<dbReference type="EMBL" id="JABSTQ010009320">
    <property type="protein sequence ID" value="KAG0430462.1"/>
    <property type="molecule type" value="Genomic_DNA"/>
</dbReference>
<name>A0AC60Q9G7_IXOPE</name>
<gene>
    <name evidence="1" type="ORF">HPB47_022664</name>
</gene>
<evidence type="ECO:0000313" key="2">
    <source>
        <dbReference type="Proteomes" id="UP000805193"/>
    </source>
</evidence>
<protein>
    <submittedName>
        <fullName evidence="1">Uncharacterized protein</fullName>
    </submittedName>
</protein>
<comment type="caution">
    <text evidence="1">The sequence shown here is derived from an EMBL/GenBank/DDBJ whole genome shotgun (WGS) entry which is preliminary data.</text>
</comment>
<evidence type="ECO:0000313" key="1">
    <source>
        <dbReference type="EMBL" id="KAG0430462.1"/>
    </source>
</evidence>
<reference evidence="1 2" key="1">
    <citation type="journal article" date="2020" name="Cell">
        <title>Large-Scale Comparative Analyses of Tick Genomes Elucidate Their Genetic Diversity and Vector Capacities.</title>
        <authorList>
            <consortium name="Tick Genome and Microbiome Consortium (TIGMIC)"/>
            <person name="Jia N."/>
            <person name="Wang J."/>
            <person name="Shi W."/>
            <person name="Du L."/>
            <person name="Sun Y."/>
            <person name="Zhan W."/>
            <person name="Jiang J.F."/>
            <person name="Wang Q."/>
            <person name="Zhang B."/>
            <person name="Ji P."/>
            <person name="Bell-Sakyi L."/>
            <person name="Cui X.M."/>
            <person name="Yuan T.T."/>
            <person name="Jiang B.G."/>
            <person name="Yang W.F."/>
            <person name="Lam T.T."/>
            <person name="Chang Q.C."/>
            <person name="Ding S.J."/>
            <person name="Wang X.J."/>
            <person name="Zhu J.G."/>
            <person name="Ruan X.D."/>
            <person name="Zhao L."/>
            <person name="Wei J.T."/>
            <person name="Ye R.Z."/>
            <person name="Que T.C."/>
            <person name="Du C.H."/>
            <person name="Zhou Y.H."/>
            <person name="Cheng J.X."/>
            <person name="Dai P.F."/>
            <person name="Guo W.B."/>
            <person name="Han X.H."/>
            <person name="Huang E.J."/>
            <person name="Li L.F."/>
            <person name="Wei W."/>
            <person name="Gao Y.C."/>
            <person name="Liu J.Z."/>
            <person name="Shao H.Z."/>
            <person name="Wang X."/>
            <person name="Wang C.C."/>
            <person name="Yang T.C."/>
            <person name="Huo Q.B."/>
            <person name="Li W."/>
            <person name="Chen H.Y."/>
            <person name="Chen S.E."/>
            <person name="Zhou L.G."/>
            <person name="Ni X.B."/>
            <person name="Tian J.H."/>
            <person name="Sheng Y."/>
            <person name="Liu T."/>
            <person name="Pan Y.S."/>
            <person name="Xia L.Y."/>
            <person name="Li J."/>
            <person name="Zhao F."/>
            <person name="Cao W.C."/>
        </authorList>
    </citation>
    <scope>NUCLEOTIDE SEQUENCE [LARGE SCALE GENOMIC DNA]</scope>
    <source>
        <strain evidence="1">Iper-2018</strain>
    </source>
</reference>